<keyword evidence="1" id="KW-0472">Membrane</keyword>
<sequence length="320" mass="35184">MLTAFWEGLGGKLGERGSAGYGGPLLVLLAGWLAWTYHRHGLTGLEPGHWKDRSAELTRLEASEQLLLVLLLMLLAYALGVVGRRLSVPLLRLLEGYWPARAAQPLAFRRFERRQADRTAATQLHRAHAAAPHEVAARQRMARLARLERRIAAVPADPDAVLPTRLGNLLRTAEEGPRHRYGIDPVVCWPHLWLLLDDGERAELTAARGTLQAATGSFLWGLALLLYVPLAWWMLLLAPIVCALSYYGTALAAARTYRDLVLAATDLHRFDLYAAVHWPPPADPSQDVASGRALTEFLRRGIPPKDLRYADGSPGSAAGS</sequence>
<evidence type="ECO:0000256" key="1">
    <source>
        <dbReference type="SAM" id="Phobius"/>
    </source>
</evidence>
<keyword evidence="1" id="KW-0812">Transmembrane</keyword>
<proteinExistence type="predicted"/>
<dbReference type="Proteomes" id="UP000317940">
    <property type="component" value="Unassembled WGS sequence"/>
</dbReference>
<gene>
    <name evidence="2" type="ORF">FHX73_1388</name>
</gene>
<dbReference type="AlphaFoldDB" id="A0A561TSF5"/>
<keyword evidence="3" id="KW-1185">Reference proteome</keyword>
<accession>A0A561TSF5</accession>
<feature type="transmembrane region" description="Helical" evidence="1">
    <location>
        <begin position="66"/>
        <end position="83"/>
    </location>
</feature>
<evidence type="ECO:0000313" key="2">
    <source>
        <dbReference type="EMBL" id="TWF90044.1"/>
    </source>
</evidence>
<keyword evidence="1" id="KW-1133">Transmembrane helix</keyword>
<comment type="caution">
    <text evidence="2">The sequence shown here is derived from an EMBL/GenBank/DDBJ whole genome shotgun (WGS) entry which is preliminary data.</text>
</comment>
<dbReference type="RefSeq" id="WP_145909293.1">
    <property type="nucleotide sequence ID" value="NZ_BAAAMZ010000001.1"/>
</dbReference>
<reference evidence="2 3" key="1">
    <citation type="submission" date="2019-06" db="EMBL/GenBank/DDBJ databases">
        <title>Sequencing the genomes of 1000 actinobacteria strains.</title>
        <authorList>
            <person name="Klenk H.-P."/>
        </authorList>
    </citation>
    <scope>NUCLEOTIDE SEQUENCE [LARGE SCALE GENOMIC DNA]</scope>
    <source>
        <strain evidence="2 3">DSM 44826</strain>
    </source>
</reference>
<name>A0A561TSF5_9ACTN</name>
<protein>
    <submittedName>
        <fullName evidence="2">Uncharacterized protein</fullName>
    </submittedName>
</protein>
<feature type="transmembrane region" description="Helical" evidence="1">
    <location>
        <begin position="21"/>
        <end position="38"/>
    </location>
</feature>
<feature type="transmembrane region" description="Helical" evidence="1">
    <location>
        <begin position="218"/>
        <end position="247"/>
    </location>
</feature>
<organism evidence="2 3">
    <name type="scientific">Kitasatospora viridis</name>
    <dbReference type="NCBI Taxonomy" id="281105"/>
    <lineage>
        <taxon>Bacteria</taxon>
        <taxon>Bacillati</taxon>
        <taxon>Actinomycetota</taxon>
        <taxon>Actinomycetes</taxon>
        <taxon>Kitasatosporales</taxon>
        <taxon>Streptomycetaceae</taxon>
        <taxon>Kitasatospora</taxon>
    </lineage>
</organism>
<evidence type="ECO:0000313" key="3">
    <source>
        <dbReference type="Proteomes" id="UP000317940"/>
    </source>
</evidence>
<dbReference type="EMBL" id="VIWT01000003">
    <property type="protein sequence ID" value="TWF90044.1"/>
    <property type="molecule type" value="Genomic_DNA"/>
</dbReference>
<dbReference type="OrthoDB" id="529448at2"/>